<keyword evidence="2" id="KW-0812">Transmembrane</keyword>
<sequence length="896" mass="98799">MRLPSILVLASLLLALCPATAAPSPSELFATGRYQEAIAELRHRESELLSLAKRSADDNEELARTRLAQGMALLADGQSGLACQVLEQALREANSLDIELKLRARLADLLGQACQESGALGEAEAAFRSSLHYWQQVPSEEAAYWESITADHLALTLLSAGKYQEAGSRLTRALAATPVDEVELRALRHHHLARYLLTIRNYHRASEHSQQAIAFGQKVEGLNLAPFYDLLALSQHRAGEEGAAQDSLITALTLIRQQPESYTRARAEAEILNKAGEFELANDPEAAEATFREALALLGPYFPRHHPALASYHHNIGFAAMLQHNHELARQEMESALQAIENEMKGLAHGHQQRAEWLQNLAWNAHLAGWEEEARQATAIACEQAEAALQHLLNHGSERERLNFLSQFDLYSLPACRGNARRLHRLLAANKGLLQDSLISRENAETQIDTAEAHALAPSAAFIDFIRYRKPQNGQWHYHYGAIIETQSEIHFCELASEQTLNRWLKALTARLNHRSVILGGSPSQAPPIRLEAVLKQIHQRFLAPALTRLPAGTETLFLCPDGALHFLPYNSLLDAKGKLLGEVYPQVLFVSSRRALSEAHLPLDLFAGPWTLLGLSQFSSPEMPDNHPLSDLPSVAEELAEISKLAPKGSITALDPRDPLAILLKQHSPGTVLHLATHAFYQGEKEGAHFRGDFDAQPEILQSSGLHLSHKQQLYPADIARLPLGDTHLVTLSACHTGRGLPLTGEGVLGLRRAFMLAGARSVLMTLWQVPDLSTAHFMRDFYELSRLHPNPNQNLWRLQTHLLRQSIDKSNSDAGLEEAVLRYGPFLMTHQGPLPALIPADEVNLKELTSLQTSTNPPPSRTPHPWTLGALLIFAGILGLVSARKRKGKATSVG</sequence>
<dbReference type="EMBL" id="JAENIO010000001">
    <property type="protein sequence ID" value="MBK1832539.1"/>
    <property type="molecule type" value="Genomic_DNA"/>
</dbReference>
<name>A0A934RP40_9BACT</name>
<organism evidence="5 6">
    <name type="scientific">Roseibacillus ishigakijimensis</name>
    <dbReference type="NCBI Taxonomy" id="454146"/>
    <lineage>
        <taxon>Bacteria</taxon>
        <taxon>Pseudomonadati</taxon>
        <taxon>Verrucomicrobiota</taxon>
        <taxon>Verrucomicrobiia</taxon>
        <taxon>Verrucomicrobiales</taxon>
        <taxon>Verrucomicrobiaceae</taxon>
        <taxon>Roseibacillus</taxon>
    </lineage>
</organism>
<dbReference type="Gene3D" id="1.25.40.10">
    <property type="entry name" value="Tetratricopeptide repeat domain"/>
    <property type="match status" value="2"/>
</dbReference>
<keyword evidence="2" id="KW-1133">Transmembrane helix</keyword>
<accession>A0A934RP40</accession>
<dbReference type="PANTHER" id="PTHR10098">
    <property type="entry name" value="RAPSYN-RELATED"/>
    <property type="match status" value="1"/>
</dbReference>
<feature type="coiled-coil region" evidence="1">
    <location>
        <begin position="319"/>
        <end position="350"/>
    </location>
</feature>
<evidence type="ECO:0000313" key="5">
    <source>
        <dbReference type="EMBL" id="MBK1832539.1"/>
    </source>
</evidence>
<keyword evidence="6" id="KW-1185">Reference proteome</keyword>
<evidence type="ECO:0000256" key="3">
    <source>
        <dbReference type="SAM" id="SignalP"/>
    </source>
</evidence>
<dbReference type="Proteomes" id="UP000604083">
    <property type="component" value="Unassembled WGS sequence"/>
</dbReference>
<dbReference type="Pfam" id="PF12770">
    <property type="entry name" value="CHAT"/>
    <property type="match status" value="1"/>
</dbReference>
<evidence type="ECO:0000256" key="2">
    <source>
        <dbReference type="SAM" id="Phobius"/>
    </source>
</evidence>
<dbReference type="RefSeq" id="WP_200389973.1">
    <property type="nucleotide sequence ID" value="NZ_JAENIO010000001.1"/>
</dbReference>
<dbReference type="InterPro" id="IPR024983">
    <property type="entry name" value="CHAT_dom"/>
</dbReference>
<keyword evidence="1" id="KW-0175">Coiled coil</keyword>
<feature type="chain" id="PRO_5036675580" evidence="3">
    <location>
        <begin position="22"/>
        <end position="896"/>
    </location>
</feature>
<evidence type="ECO:0000256" key="1">
    <source>
        <dbReference type="SAM" id="Coils"/>
    </source>
</evidence>
<keyword evidence="2" id="KW-0472">Membrane</keyword>
<reference evidence="5" key="1">
    <citation type="submission" date="2021-01" db="EMBL/GenBank/DDBJ databases">
        <title>Modified the classification status of verrucomicrobia.</title>
        <authorList>
            <person name="Feng X."/>
        </authorList>
    </citation>
    <scope>NUCLEOTIDE SEQUENCE</scope>
    <source>
        <strain evidence="5">KCTC 12986</strain>
    </source>
</reference>
<feature type="transmembrane region" description="Helical" evidence="2">
    <location>
        <begin position="868"/>
        <end position="885"/>
    </location>
</feature>
<dbReference type="InterPro" id="IPR011990">
    <property type="entry name" value="TPR-like_helical_dom_sf"/>
</dbReference>
<dbReference type="AlphaFoldDB" id="A0A934RP40"/>
<evidence type="ECO:0000259" key="4">
    <source>
        <dbReference type="Pfam" id="PF12770"/>
    </source>
</evidence>
<protein>
    <submittedName>
        <fullName evidence="5">CHAT domain-containing protein</fullName>
    </submittedName>
</protein>
<gene>
    <name evidence="5" type="ORF">JIN78_00585</name>
</gene>
<feature type="domain" description="CHAT" evidence="4">
    <location>
        <begin position="533"/>
        <end position="822"/>
    </location>
</feature>
<evidence type="ECO:0000313" key="6">
    <source>
        <dbReference type="Proteomes" id="UP000604083"/>
    </source>
</evidence>
<dbReference type="SUPFAM" id="SSF48452">
    <property type="entry name" value="TPR-like"/>
    <property type="match status" value="2"/>
</dbReference>
<feature type="signal peptide" evidence="3">
    <location>
        <begin position="1"/>
        <end position="21"/>
    </location>
</feature>
<dbReference type="PANTHER" id="PTHR10098:SF108">
    <property type="entry name" value="TETRATRICOPEPTIDE REPEAT PROTEIN 28"/>
    <property type="match status" value="1"/>
</dbReference>
<proteinExistence type="predicted"/>
<keyword evidence="3" id="KW-0732">Signal</keyword>
<comment type="caution">
    <text evidence="5">The sequence shown here is derived from an EMBL/GenBank/DDBJ whole genome shotgun (WGS) entry which is preliminary data.</text>
</comment>